<proteinExistence type="predicted"/>
<comment type="caution">
    <text evidence="2">The sequence shown here is derived from an EMBL/GenBank/DDBJ whole genome shotgun (WGS) entry which is preliminary data.</text>
</comment>
<protein>
    <recommendedName>
        <fullName evidence="4">EF-hand domain-containing protein</fullName>
    </recommendedName>
</protein>
<feature type="chain" id="PRO_5016464513" description="EF-hand domain-containing protein" evidence="1">
    <location>
        <begin position="20"/>
        <end position="198"/>
    </location>
</feature>
<dbReference type="AlphaFoldDB" id="A0A328C3I3"/>
<evidence type="ECO:0000313" key="2">
    <source>
        <dbReference type="EMBL" id="RAL21532.1"/>
    </source>
</evidence>
<gene>
    <name evidence="2" type="ORF">DL240_11760</name>
</gene>
<evidence type="ECO:0000256" key="1">
    <source>
        <dbReference type="SAM" id="SignalP"/>
    </source>
</evidence>
<reference evidence="2 3" key="1">
    <citation type="submission" date="2018-05" db="EMBL/GenBank/DDBJ databases">
        <title>Lujinxingia marina gen. nov. sp. nov., a new facultative anaerobic member of the class Deltaproteobacteria, and proposal of Lujinxingaceae fam. nov.</title>
        <authorList>
            <person name="Li C.-M."/>
        </authorList>
    </citation>
    <scope>NUCLEOTIDE SEQUENCE [LARGE SCALE GENOMIC DNA]</scope>
    <source>
        <strain evidence="2 3">B210</strain>
    </source>
</reference>
<dbReference type="EMBL" id="QHKO01000005">
    <property type="protein sequence ID" value="RAL21532.1"/>
    <property type="molecule type" value="Genomic_DNA"/>
</dbReference>
<accession>A0A328C3I3</accession>
<evidence type="ECO:0008006" key="4">
    <source>
        <dbReference type="Google" id="ProtNLM"/>
    </source>
</evidence>
<evidence type="ECO:0000313" key="3">
    <source>
        <dbReference type="Proteomes" id="UP000249169"/>
    </source>
</evidence>
<keyword evidence="1" id="KW-0732">Signal</keyword>
<keyword evidence="3" id="KW-1185">Reference proteome</keyword>
<name>A0A328C3I3_9DELT</name>
<sequence length="198" mass="20662">MLAALLTLCTLLAGTPAAAHEIGAERQVFVQVFEEHLDIAVFYLEAPGARSGLLLSRFDVNGDGKLQGPEADLAGRELIGRMLGGLQFEVPGERPRATAPEIKVEVRQGRVAAAAMVSYALPALQAEATRTVIVRALSGDVLESEVRLLAGGALLPADAASSPGQLPSALRRGEEIQARFVATADALPGDDDSEAPAE</sequence>
<feature type="signal peptide" evidence="1">
    <location>
        <begin position="1"/>
        <end position="19"/>
    </location>
</feature>
<dbReference type="Proteomes" id="UP000249169">
    <property type="component" value="Unassembled WGS sequence"/>
</dbReference>
<organism evidence="2 3">
    <name type="scientific">Lujinxingia litoralis</name>
    <dbReference type="NCBI Taxonomy" id="2211119"/>
    <lineage>
        <taxon>Bacteria</taxon>
        <taxon>Deltaproteobacteria</taxon>
        <taxon>Bradymonadales</taxon>
        <taxon>Lujinxingiaceae</taxon>
        <taxon>Lujinxingia</taxon>
    </lineage>
</organism>